<gene>
    <name evidence="1" type="ORF">BpHYR1_041368</name>
</gene>
<sequence length="92" mass="11208">MISISVKKTKSNYVLMVEYKNDLFLYKSRINGKNSWVFFYYFSRESFCVLYIHNFNHNNLILKLLFLLNVEFILIMLSKEKEEEEKKNYSQS</sequence>
<dbReference type="Proteomes" id="UP000276133">
    <property type="component" value="Unassembled WGS sequence"/>
</dbReference>
<accession>A0A3M7SLF6</accession>
<protein>
    <submittedName>
        <fullName evidence="1">Uncharacterized protein</fullName>
    </submittedName>
</protein>
<proteinExistence type="predicted"/>
<organism evidence="1 2">
    <name type="scientific">Brachionus plicatilis</name>
    <name type="common">Marine rotifer</name>
    <name type="synonym">Brachionus muelleri</name>
    <dbReference type="NCBI Taxonomy" id="10195"/>
    <lineage>
        <taxon>Eukaryota</taxon>
        <taxon>Metazoa</taxon>
        <taxon>Spiralia</taxon>
        <taxon>Gnathifera</taxon>
        <taxon>Rotifera</taxon>
        <taxon>Eurotatoria</taxon>
        <taxon>Monogononta</taxon>
        <taxon>Pseudotrocha</taxon>
        <taxon>Ploima</taxon>
        <taxon>Brachionidae</taxon>
        <taxon>Brachionus</taxon>
    </lineage>
</organism>
<evidence type="ECO:0000313" key="1">
    <source>
        <dbReference type="EMBL" id="RNA36535.1"/>
    </source>
</evidence>
<comment type="caution">
    <text evidence="1">The sequence shown here is derived from an EMBL/GenBank/DDBJ whole genome shotgun (WGS) entry which is preliminary data.</text>
</comment>
<dbReference type="EMBL" id="REGN01001171">
    <property type="protein sequence ID" value="RNA36535.1"/>
    <property type="molecule type" value="Genomic_DNA"/>
</dbReference>
<keyword evidence="2" id="KW-1185">Reference proteome</keyword>
<dbReference type="AlphaFoldDB" id="A0A3M7SLF6"/>
<evidence type="ECO:0000313" key="2">
    <source>
        <dbReference type="Proteomes" id="UP000276133"/>
    </source>
</evidence>
<reference evidence="1 2" key="1">
    <citation type="journal article" date="2018" name="Sci. Rep.">
        <title>Genomic signatures of local adaptation to the degree of environmental predictability in rotifers.</title>
        <authorList>
            <person name="Franch-Gras L."/>
            <person name="Hahn C."/>
            <person name="Garcia-Roger E.M."/>
            <person name="Carmona M.J."/>
            <person name="Serra M."/>
            <person name="Gomez A."/>
        </authorList>
    </citation>
    <scope>NUCLEOTIDE SEQUENCE [LARGE SCALE GENOMIC DNA]</scope>
    <source>
        <strain evidence="1">HYR1</strain>
    </source>
</reference>
<name>A0A3M7SLF6_BRAPC</name>